<evidence type="ECO:0000313" key="1">
    <source>
        <dbReference type="EMBL" id="KAK7352159.1"/>
    </source>
</evidence>
<evidence type="ECO:0000313" key="2">
    <source>
        <dbReference type="Proteomes" id="UP001374584"/>
    </source>
</evidence>
<comment type="caution">
    <text evidence="1">The sequence shown here is derived from an EMBL/GenBank/DDBJ whole genome shotgun (WGS) entry which is preliminary data.</text>
</comment>
<dbReference type="AlphaFoldDB" id="A0AAN9QYM2"/>
<accession>A0AAN9QYM2</accession>
<dbReference type="Proteomes" id="UP001374584">
    <property type="component" value="Unassembled WGS sequence"/>
</dbReference>
<name>A0AAN9QYM2_PHACN</name>
<organism evidence="1 2">
    <name type="scientific">Phaseolus coccineus</name>
    <name type="common">Scarlet runner bean</name>
    <name type="synonym">Phaseolus multiflorus</name>
    <dbReference type="NCBI Taxonomy" id="3886"/>
    <lineage>
        <taxon>Eukaryota</taxon>
        <taxon>Viridiplantae</taxon>
        <taxon>Streptophyta</taxon>
        <taxon>Embryophyta</taxon>
        <taxon>Tracheophyta</taxon>
        <taxon>Spermatophyta</taxon>
        <taxon>Magnoliopsida</taxon>
        <taxon>eudicotyledons</taxon>
        <taxon>Gunneridae</taxon>
        <taxon>Pentapetalae</taxon>
        <taxon>rosids</taxon>
        <taxon>fabids</taxon>
        <taxon>Fabales</taxon>
        <taxon>Fabaceae</taxon>
        <taxon>Papilionoideae</taxon>
        <taxon>50 kb inversion clade</taxon>
        <taxon>NPAAA clade</taxon>
        <taxon>indigoferoid/millettioid clade</taxon>
        <taxon>Phaseoleae</taxon>
        <taxon>Phaseolus</taxon>
    </lineage>
</organism>
<dbReference type="EMBL" id="JAYMYR010000007">
    <property type="protein sequence ID" value="KAK7352159.1"/>
    <property type="molecule type" value="Genomic_DNA"/>
</dbReference>
<gene>
    <name evidence="1" type="ORF">VNO80_17577</name>
</gene>
<proteinExistence type="predicted"/>
<reference evidence="1 2" key="1">
    <citation type="submission" date="2024-01" db="EMBL/GenBank/DDBJ databases">
        <title>The genomes of 5 underutilized Papilionoideae crops provide insights into root nodulation and disease resistanc.</title>
        <authorList>
            <person name="Jiang F."/>
        </authorList>
    </citation>
    <scope>NUCLEOTIDE SEQUENCE [LARGE SCALE GENOMIC DNA]</scope>
    <source>
        <strain evidence="1">JINMINGXINNONG_FW02</strain>
        <tissue evidence="1">Leaves</tissue>
    </source>
</reference>
<protein>
    <submittedName>
        <fullName evidence="1">Uncharacterized protein</fullName>
    </submittedName>
</protein>
<sequence length="124" mass="14523">MVSKGACFRNPRTFHCLYHNRHIRFISLYPDFVGTIAIEQHRFRFSFSSFFHRFKTTVFCFPTRLIRWLTLSGCVVDVDEGASFNRNFRCLISNSNVQNLASFNDSTTYSLLPFLPLPIPIIIY</sequence>
<keyword evidence="2" id="KW-1185">Reference proteome</keyword>